<dbReference type="InterPro" id="IPR046928">
    <property type="entry name" value="SDO1/SBDS_C"/>
</dbReference>
<dbReference type="SUPFAM" id="SSF89895">
    <property type="entry name" value="FYSH domain"/>
    <property type="match status" value="1"/>
</dbReference>
<feature type="domain" description="Ribosome maturation protein SDO1/SBDS N-terminal" evidence="9">
    <location>
        <begin position="16"/>
        <end position="102"/>
    </location>
</feature>
<keyword evidence="5" id="KW-0690">Ribosome biogenesis</keyword>
<dbReference type="InterPro" id="IPR018978">
    <property type="entry name" value="SDO1/SBDS_central"/>
</dbReference>
<comment type="similarity">
    <text evidence="3">Belongs to the SDO1/SBDS family.</text>
</comment>
<proteinExistence type="inferred from homology"/>
<keyword evidence="6" id="KW-0539">Nucleus</keyword>
<dbReference type="InParanoid" id="D2VKH8"/>
<dbReference type="InterPro" id="IPR039100">
    <property type="entry name" value="Sdo1/SBDS-like"/>
</dbReference>
<evidence type="ECO:0000259" key="10">
    <source>
        <dbReference type="Pfam" id="PF09377"/>
    </source>
</evidence>
<dbReference type="Pfam" id="PF09377">
    <property type="entry name" value="SBDS_domain_II"/>
    <property type="match status" value="1"/>
</dbReference>
<evidence type="ECO:0000256" key="8">
    <source>
        <dbReference type="SAM" id="MobiDB-lite"/>
    </source>
</evidence>
<dbReference type="Gene3D" id="1.10.10.900">
    <property type="entry name" value="SBDS protein C-terminal domain, subdomain 1"/>
    <property type="match status" value="1"/>
</dbReference>
<dbReference type="SUPFAM" id="SSF109728">
    <property type="entry name" value="Hypothetical protein AF0491, middle domain"/>
    <property type="match status" value="1"/>
</dbReference>
<keyword evidence="13" id="KW-1185">Reference proteome</keyword>
<feature type="compositionally biased region" description="Acidic residues" evidence="8">
    <location>
        <begin position="250"/>
        <end position="266"/>
    </location>
</feature>
<dbReference type="AlphaFoldDB" id="D2VKH8"/>
<dbReference type="OrthoDB" id="10253092at2759"/>
<dbReference type="STRING" id="5762.D2VKH8"/>
<dbReference type="eggNOG" id="KOG2917">
    <property type="taxonomic scope" value="Eukaryota"/>
</dbReference>
<evidence type="ECO:0000313" key="12">
    <source>
        <dbReference type="EMBL" id="EFC42692.1"/>
    </source>
</evidence>
<dbReference type="NCBIfam" id="TIGR00291">
    <property type="entry name" value="RNA_SBDS"/>
    <property type="match status" value="1"/>
</dbReference>
<protein>
    <submittedName>
        <fullName evidence="12">Shwachman-Bodian-Diamond syndrome protein</fullName>
    </submittedName>
</protein>
<accession>D2VKH8</accession>
<keyword evidence="4" id="KW-0963">Cytoplasm</keyword>
<dbReference type="Proteomes" id="UP000006671">
    <property type="component" value="Unassembled WGS sequence"/>
</dbReference>
<feature type="compositionally biased region" description="Basic residues" evidence="8">
    <location>
        <begin position="343"/>
        <end position="356"/>
    </location>
</feature>
<sequence>MSRAVKTPVNQILHTNVAVVRMKIQKAVFEIACYKNSVVSWRKGIEKDLSEVVQIDTVFTNVSKGEAAKKTDLQKYFGTSDTKEVCKKILQDGELQVSTKEREEMYESMFKDIVTIITNKCINPDTQRPYPGGVIERALKEQIHFSVKPSKSTKQQALEAISKLKRKIPIEKAHMRVKLTLSGKENIKKLRQLFKTANKEEEQVKFEQDDYSPETETANIICRIDPGLYRHIFDIVDEEDGEVQVLDTTVSEEGDTTIDELDDKQDESEKKPIHHSTVENSDNEEEEETSKKSKKKSEDSKKKPTKKNKKSNKNESDDEKPEKTTTTKDESDEEQLISSSNKKQSKKEKKKAKKKQTQQDDSDDEAAATIEDDEEEEKPKKTAAKKAPTSNKKASSHSDEDQEPSSNVNNDSDEELVQTSSNKKQSKKEKKKAKKFAKQSSTSTQEDDEQDDE</sequence>
<feature type="region of interest" description="Disordered" evidence="8">
    <location>
        <begin position="247"/>
        <end position="453"/>
    </location>
</feature>
<dbReference type="Gene3D" id="3.30.1250.10">
    <property type="entry name" value="Ribosome maturation protein SBDS, N-terminal domain"/>
    <property type="match status" value="1"/>
</dbReference>
<dbReference type="GeneID" id="8852243"/>
<evidence type="ECO:0000256" key="2">
    <source>
        <dbReference type="ARBA" id="ARBA00004496"/>
    </source>
</evidence>
<dbReference type="GO" id="GO:0042256">
    <property type="term" value="P:cytosolic ribosome assembly"/>
    <property type="evidence" value="ECO:0007669"/>
    <property type="project" value="InterPro"/>
</dbReference>
<dbReference type="Gene3D" id="3.30.70.240">
    <property type="match status" value="1"/>
</dbReference>
<dbReference type="RefSeq" id="XP_002675436.1">
    <property type="nucleotide sequence ID" value="XM_002675390.1"/>
</dbReference>
<feature type="compositionally biased region" description="Acidic residues" evidence="8">
    <location>
        <begin position="360"/>
        <end position="376"/>
    </location>
</feature>
<organism evidence="13">
    <name type="scientific">Naegleria gruberi</name>
    <name type="common">Amoeba</name>
    <dbReference type="NCBI Taxonomy" id="5762"/>
    <lineage>
        <taxon>Eukaryota</taxon>
        <taxon>Discoba</taxon>
        <taxon>Heterolobosea</taxon>
        <taxon>Tetramitia</taxon>
        <taxon>Eutetramitia</taxon>
        <taxon>Vahlkampfiidae</taxon>
        <taxon>Naegleria</taxon>
    </lineage>
</organism>
<feature type="domain" description="Ribosome maturation protein SDO1/SBDS C-terminal" evidence="11">
    <location>
        <begin position="175"/>
        <end position="247"/>
    </location>
</feature>
<dbReference type="GO" id="GO:0005634">
    <property type="term" value="C:nucleus"/>
    <property type="evidence" value="ECO:0007669"/>
    <property type="project" value="UniProtKB-SubCell"/>
</dbReference>
<dbReference type="InterPro" id="IPR037188">
    <property type="entry name" value="Sdo1/SBDS_central_sf"/>
</dbReference>
<dbReference type="PANTHER" id="PTHR10927:SF1">
    <property type="entry name" value="RIBOSOME MATURATION PROTEIN SBDS"/>
    <property type="match status" value="1"/>
</dbReference>
<feature type="compositionally biased region" description="Basic residues" evidence="8">
    <location>
        <begin position="424"/>
        <end position="437"/>
    </location>
</feature>
<gene>
    <name evidence="12" type="ORF">NAEGRDRAFT_58488</name>
</gene>
<dbReference type="GO" id="GO:0005737">
    <property type="term" value="C:cytoplasm"/>
    <property type="evidence" value="ECO:0007669"/>
    <property type="project" value="UniProtKB-SubCell"/>
</dbReference>
<name>D2VKH8_NAEGR</name>
<comment type="subunit">
    <text evidence="7">Associates with the 60S ribosomal subunit.</text>
</comment>
<feature type="compositionally biased region" description="Basic and acidic residues" evidence="8">
    <location>
        <begin position="312"/>
        <end position="329"/>
    </location>
</feature>
<evidence type="ECO:0000256" key="1">
    <source>
        <dbReference type="ARBA" id="ARBA00004123"/>
    </source>
</evidence>
<reference evidence="12 13" key="1">
    <citation type="journal article" date="2010" name="Cell">
        <title>The genome of Naegleria gruberi illuminates early eukaryotic versatility.</title>
        <authorList>
            <person name="Fritz-Laylin L.K."/>
            <person name="Prochnik S.E."/>
            <person name="Ginger M.L."/>
            <person name="Dacks J.B."/>
            <person name="Carpenter M.L."/>
            <person name="Field M.C."/>
            <person name="Kuo A."/>
            <person name="Paredez A."/>
            <person name="Chapman J."/>
            <person name="Pham J."/>
            <person name="Shu S."/>
            <person name="Neupane R."/>
            <person name="Cipriano M."/>
            <person name="Mancuso J."/>
            <person name="Tu H."/>
            <person name="Salamov A."/>
            <person name="Lindquist E."/>
            <person name="Shapiro H."/>
            <person name="Lucas S."/>
            <person name="Grigoriev I.V."/>
            <person name="Cande W.Z."/>
            <person name="Fulton C."/>
            <person name="Rokhsar D.S."/>
            <person name="Dawson S.C."/>
        </authorList>
    </citation>
    <scope>NUCLEOTIDE SEQUENCE [LARGE SCALE GENOMIC DNA]</scope>
    <source>
        <strain evidence="12 13">NEG-M</strain>
    </source>
</reference>
<evidence type="ECO:0000256" key="4">
    <source>
        <dbReference type="ARBA" id="ARBA00022490"/>
    </source>
</evidence>
<dbReference type="KEGG" id="ngr:NAEGRDRAFT_58488"/>
<evidence type="ECO:0000256" key="5">
    <source>
        <dbReference type="ARBA" id="ARBA00022517"/>
    </source>
</evidence>
<evidence type="ECO:0000259" key="11">
    <source>
        <dbReference type="Pfam" id="PF20268"/>
    </source>
</evidence>
<dbReference type="Pfam" id="PF01172">
    <property type="entry name" value="SBDS_N"/>
    <property type="match status" value="1"/>
</dbReference>
<dbReference type="InterPro" id="IPR019783">
    <property type="entry name" value="SDO1/SBDS_N"/>
</dbReference>
<evidence type="ECO:0000256" key="6">
    <source>
        <dbReference type="ARBA" id="ARBA00023242"/>
    </source>
</evidence>
<evidence type="ECO:0000313" key="13">
    <source>
        <dbReference type="Proteomes" id="UP000006671"/>
    </source>
</evidence>
<feature type="domain" description="Ribosome maturation protein SDO1/SBDS central" evidence="10">
    <location>
        <begin position="111"/>
        <end position="173"/>
    </location>
</feature>
<dbReference type="InterPro" id="IPR002140">
    <property type="entry name" value="Sdo1/SBDS"/>
</dbReference>
<dbReference type="VEuPathDB" id="AmoebaDB:NAEGRDRAFT_58488"/>
<dbReference type="EMBL" id="GG738878">
    <property type="protein sequence ID" value="EFC42692.1"/>
    <property type="molecule type" value="Genomic_DNA"/>
</dbReference>
<dbReference type="FunCoup" id="D2VKH8">
    <property type="interactions" value="425"/>
</dbReference>
<dbReference type="OMA" id="YRECDSF"/>
<evidence type="ECO:0000259" key="9">
    <source>
        <dbReference type="Pfam" id="PF01172"/>
    </source>
</evidence>
<dbReference type="PANTHER" id="PTHR10927">
    <property type="entry name" value="RIBOSOME MATURATION PROTEIN SBDS"/>
    <property type="match status" value="1"/>
</dbReference>
<evidence type="ECO:0000256" key="3">
    <source>
        <dbReference type="ARBA" id="ARBA00007433"/>
    </source>
</evidence>
<dbReference type="InterPro" id="IPR036786">
    <property type="entry name" value="Ribosome_mat_SBDS_N_sf"/>
</dbReference>
<dbReference type="Pfam" id="PF20268">
    <property type="entry name" value="SBDS_C"/>
    <property type="match status" value="1"/>
</dbReference>
<comment type="subcellular location">
    <subcellularLocation>
        <location evidence="2">Cytoplasm</location>
    </subcellularLocation>
    <subcellularLocation>
        <location evidence="1">Nucleus</location>
    </subcellularLocation>
</comment>
<evidence type="ECO:0000256" key="7">
    <source>
        <dbReference type="ARBA" id="ARBA00049708"/>
    </source>
</evidence>